<gene>
    <name evidence="2" type="ORF">ADK38_46390</name>
</gene>
<dbReference type="Gene3D" id="2.40.10.10">
    <property type="entry name" value="Trypsin-like serine proteases"/>
    <property type="match status" value="1"/>
</dbReference>
<protein>
    <recommendedName>
        <fullName evidence="4">Peptidase S1 domain-containing protein</fullName>
    </recommendedName>
</protein>
<keyword evidence="3" id="KW-1185">Reference proteome</keyword>
<dbReference type="EMBL" id="LGUT01004610">
    <property type="protein sequence ID" value="KOG43804.1"/>
    <property type="molecule type" value="Genomic_DNA"/>
</dbReference>
<evidence type="ECO:0008006" key="4">
    <source>
        <dbReference type="Google" id="ProtNLM"/>
    </source>
</evidence>
<reference evidence="2 3" key="1">
    <citation type="submission" date="2015-07" db="EMBL/GenBank/DDBJ databases">
        <authorList>
            <person name="Ju K.-S."/>
            <person name="Doroghazi J.R."/>
            <person name="Metcalf W.W."/>
        </authorList>
    </citation>
    <scope>NUCLEOTIDE SEQUENCE [LARGE SCALE GENOMIC DNA]</scope>
    <source>
        <strain evidence="2 3">NRRL B-3589</strain>
    </source>
</reference>
<dbReference type="InterPro" id="IPR009003">
    <property type="entry name" value="Peptidase_S1_PA"/>
</dbReference>
<accession>A0ABR5IRC4</accession>
<sequence>SPAKGKAAVHQAATTAQDEQRVRAYWTPERIAALSAPLSKNPPLDRADGARWKGDGAVTTTVGRLFFTDHGEDASCTATLVKSANHSTLATAAHCLNNTDLLGDHDEWQSNLLFVPGFRDGRAPLGRFVVRQAVLNSIWLENDQMDSRTYDAHDQGFAVVGRNERGKTVEEAAGAAQDIAFDAPGNRAAYAVSYTHL</sequence>
<proteinExistence type="predicted"/>
<evidence type="ECO:0000313" key="2">
    <source>
        <dbReference type="EMBL" id="KOG43804.1"/>
    </source>
</evidence>
<dbReference type="SUPFAM" id="SSF50494">
    <property type="entry name" value="Trypsin-like serine proteases"/>
    <property type="match status" value="1"/>
</dbReference>
<dbReference type="InterPro" id="IPR043504">
    <property type="entry name" value="Peptidase_S1_PA_chymotrypsin"/>
</dbReference>
<dbReference type="Proteomes" id="UP000037020">
    <property type="component" value="Unassembled WGS sequence"/>
</dbReference>
<evidence type="ECO:0000313" key="3">
    <source>
        <dbReference type="Proteomes" id="UP000037020"/>
    </source>
</evidence>
<feature type="non-terminal residue" evidence="2">
    <location>
        <position position="197"/>
    </location>
</feature>
<evidence type="ECO:0000256" key="1">
    <source>
        <dbReference type="SAM" id="MobiDB-lite"/>
    </source>
</evidence>
<comment type="caution">
    <text evidence="2">The sequence shown here is derived from an EMBL/GenBank/DDBJ whole genome shotgun (WGS) entry which is preliminary data.</text>
</comment>
<name>A0ABR5IRC4_9ACTN</name>
<feature type="region of interest" description="Disordered" evidence="1">
    <location>
        <begin position="1"/>
        <end position="20"/>
    </location>
</feature>
<feature type="non-terminal residue" evidence="2">
    <location>
        <position position="1"/>
    </location>
</feature>
<organism evidence="2 3">
    <name type="scientific">Streptomyces varsoviensis</name>
    <dbReference type="NCBI Taxonomy" id="67373"/>
    <lineage>
        <taxon>Bacteria</taxon>
        <taxon>Bacillati</taxon>
        <taxon>Actinomycetota</taxon>
        <taxon>Actinomycetes</taxon>
        <taxon>Kitasatosporales</taxon>
        <taxon>Streptomycetaceae</taxon>
        <taxon>Streptomyces</taxon>
    </lineage>
</organism>